<comment type="subcellular location">
    <subcellularLocation>
        <location evidence="1 7">Cell membrane</location>
        <topology evidence="1 7">Multi-pass membrane protein</topology>
    </subcellularLocation>
</comment>
<feature type="transmembrane region" description="Helical" evidence="7">
    <location>
        <begin position="60"/>
        <end position="82"/>
    </location>
</feature>
<dbReference type="EMBL" id="NZEX01000126">
    <property type="protein sequence ID" value="MAH63984.1"/>
    <property type="molecule type" value="Genomic_DNA"/>
</dbReference>
<dbReference type="PANTHER" id="PTHR30193:SF1">
    <property type="entry name" value="ABC TRANSPORTER PERMEASE PROTEIN YESP-RELATED"/>
    <property type="match status" value="1"/>
</dbReference>
<dbReference type="Proteomes" id="UP000226525">
    <property type="component" value="Unassembled WGS sequence"/>
</dbReference>
<sequence length="126" mass="14633">MLIFLAGLRQIPHDLYEASSIDGASKFRQFWKITLPLLAPVIFFNLVLQTIDAFKTFNNVFIISGGNGSPVDSLLFYTLYLYQQGFEFFRMGYASALAWVLLIIISIFTAIYFYTSKYWVYYESEK</sequence>
<dbReference type="Pfam" id="PF00528">
    <property type="entry name" value="BPD_transp_1"/>
    <property type="match status" value="1"/>
</dbReference>
<name>A0A2D6YLF3_9DELT</name>
<dbReference type="InterPro" id="IPR000515">
    <property type="entry name" value="MetI-like"/>
</dbReference>
<evidence type="ECO:0000256" key="2">
    <source>
        <dbReference type="ARBA" id="ARBA00022448"/>
    </source>
</evidence>
<evidence type="ECO:0000256" key="7">
    <source>
        <dbReference type="RuleBase" id="RU363032"/>
    </source>
</evidence>
<evidence type="ECO:0000256" key="1">
    <source>
        <dbReference type="ARBA" id="ARBA00004651"/>
    </source>
</evidence>
<keyword evidence="3" id="KW-1003">Cell membrane</keyword>
<dbReference type="GO" id="GO:0055085">
    <property type="term" value="P:transmembrane transport"/>
    <property type="evidence" value="ECO:0007669"/>
    <property type="project" value="InterPro"/>
</dbReference>
<comment type="similarity">
    <text evidence="7">Belongs to the binding-protein-dependent transport system permease family.</text>
</comment>
<dbReference type="PROSITE" id="PS50928">
    <property type="entry name" value="ABC_TM1"/>
    <property type="match status" value="1"/>
</dbReference>
<evidence type="ECO:0000259" key="8">
    <source>
        <dbReference type="PROSITE" id="PS50928"/>
    </source>
</evidence>
<evidence type="ECO:0000256" key="5">
    <source>
        <dbReference type="ARBA" id="ARBA00022989"/>
    </source>
</evidence>
<dbReference type="Gene3D" id="1.10.3720.10">
    <property type="entry name" value="MetI-like"/>
    <property type="match status" value="1"/>
</dbReference>
<gene>
    <name evidence="9" type="ORF">CMN54_11180</name>
</gene>
<feature type="transmembrane region" description="Helical" evidence="7">
    <location>
        <begin position="30"/>
        <end position="48"/>
    </location>
</feature>
<comment type="caution">
    <text evidence="9">The sequence shown here is derived from an EMBL/GenBank/DDBJ whole genome shotgun (WGS) entry which is preliminary data.</text>
</comment>
<keyword evidence="2 7" id="KW-0813">Transport</keyword>
<dbReference type="InterPro" id="IPR051393">
    <property type="entry name" value="ABC_transporter_permease"/>
</dbReference>
<dbReference type="PANTHER" id="PTHR30193">
    <property type="entry name" value="ABC TRANSPORTER PERMEASE PROTEIN"/>
    <property type="match status" value="1"/>
</dbReference>
<dbReference type="InterPro" id="IPR035906">
    <property type="entry name" value="MetI-like_sf"/>
</dbReference>
<feature type="transmembrane region" description="Helical" evidence="7">
    <location>
        <begin position="94"/>
        <end position="114"/>
    </location>
</feature>
<reference evidence="10" key="1">
    <citation type="submission" date="2017-09" db="EMBL/GenBank/DDBJ databases">
        <title>The Reconstruction of 2,631 Draft Metagenome-Assembled Genomes from the Global Oceans.</title>
        <authorList>
            <person name="Tully B.J."/>
            <person name="Graham E.D."/>
            <person name="Heidelberg J.F."/>
        </authorList>
    </citation>
    <scope>NUCLEOTIDE SEQUENCE [LARGE SCALE GENOMIC DNA]</scope>
</reference>
<keyword evidence="4 7" id="KW-0812">Transmembrane</keyword>
<keyword evidence="6 7" id="KW-0472">Membrane</keyword>
<dbReference type="AlphaFoldDB" id="A0A2D6YLF3"/>
<proteinExistence type="inferred from homology"/>
<protein>
    <recommendedName>
        <fullName evidence="8">ABC transmembrane type-1 domain-containing protein</fullName>
    </recommendedName>
</protein>
<evidence type="ECO:0000313" key="10">
    <source>
        <dbReference type="Proteomes" id="UP000226525"/>
    </source>
</evidence>
<accession>A0A2D6YLF3</accession>
<organism evidence="9 10">
    <name type="scientific">SAR324 cluster bacterium</name>
    <dbReference type="NCBI Taxonomy" id="2024889"/>
    <lineage>
        <taxon>Bacteria</taxon>
        <taxon>Deltaproteobacteria</taxon>
        <taxon>SAR324 cluster</taxon>
    </lineage>
</organism>
<evidence type="ECO:0000313" key="9">
    <source>
        <dbReference type="EMBL" id="MAH63984.1"/>
    </source>
</evidence>
<keyword evidence="5 7" id="KW-1133">Transmembrane helix</keyword>
<evidence type="ECO:0000256" key="6">
    <source>
        <dbReference type="ARBA" id="ARBA00023136"/>
    </source>
</evidence>
<evidence type="ECO:0000256" key="3">
    <source>
        <dbReference type="ARBA" id="ARBA00022475"/>
    </source>
</evidence>
<dbReference type="GO" id="GO:0005886">
    <property type="term" value="C:plasma membrane"/>
    <property type="evidence" value="ECO:0007669"/>
    <property type="project" value="UniProtKB-SubCell"/>
</dbReference>
<feature type="domain" description="ABC transmembrane type-1" evidence="8">
    <location>
        <begin position="1"/>
        <end position="112"/>
    </location>
</feature>
<dbReference type="SUPFAM" id="SSF161098">
    <property type="entry name" value="MetI-like"/>
    <property type="match status" value="1"/>
</dbReference>
<evidence type="ECO:0000256" key="4">
    <source>
        <dbReference type="ARBA" id="ARBA00022692"/>
    </source>
</evidence>
<dbReference type="CDD" id="cd06261">
    <property type="entry name" value="TM_PBP2"/>
    <property type="match status" value="1"/>
</dbReference>